<dbReference type="EMBL" id="JAINVZ010000008">
    <property type="protein sequence ID" value="MBY8886103.1"/>
    <property type="molecule type" value="Genomic_DNA"/>
</dbReference>
<reference evidence="2 3" key="1">
    <citation type="submission" date="2021-08" db="EMBL/GenBank/DDBJ databases">
        <title>Streptomyces sp. PTM05 isolated from lichen.</title>
        <authorList>
            <person name="Somphong A."/>
            <person name="Phongsopitanun W."/>
            <person name="Tanasupawat S."/>
        </authorList>
    </citation>
    <scope>NUCLEOTIDE SEQUENCE [LARGE SCALE GENOMIC DNA]</scope>
    <source>
        <strain evidence="2 3">Ptm05</strain>
    </source>
</reference>
<keyword evidence="3" id="KW-1185">Reference proteome</keyword>
<feature type="region of interest" description="Disordered" evidence="1">
    <location>
        <begin position="31"/>
        <end position="65"/>
    </location>
</feature>
<evidence type="ECO:0000256" key="1">
    <source>
        <dbReference type="SAM" id="MobiDB-lite"/>
    </source>
</evidence>
<sequence length="92" mass="10381">MTLHRIHLGRFLHEIVDDTKEFLDDIIDAFQDLDHDGPGRNGLRSGSAGERTRTARRADRTEDEPLEAQLQEIRGQLQQISRALPKAPAKPA</sequence>
<gene>
    <name evidence="2" type="ORF">K7472_14720</name>
</gene>
<feature type="compositionally biased region" description="Basic and acidic residues" evidence="1">
    <location>
        <begin position="50"/>
        <end position="60"/>
    </location>
</feature>
<protein>
    <submittedName>
        <fullName evidence="2">Uncharacterized protein</fullName>
    </submittedName>
</protein>
<organism evidence="2 3">
    <name type="scientific">Streptantibioticus parmotrematis</name>
    <dbReference type="NCBI Taxonomy" id="2873249"/>
    <lineage>
        <taxon>Bacteria</taxon>
        <taxon>Bacillati</taxon>
        <taxon>Actinomycetota</taxon>
        <taxon>Actinomycetes</taxon>
        <taxon>Kitasatosporales</taxon>
        <taxon>Streptomycetaceae</taxon>
        <taxon>Streptantibioticus</taxon>
    </lineage>
</organism>
<comment type="caution">
    <text evidence="2">The sequence shown here is derived from an EMBL/GenBank/DDBJ whole genome shotgun (WGS) entry which is preliminary data.</text>
</comment>
<dbReference type="RefSeq" id="WP_222977976.1">
    <property type="nucleotide sequence ID" value="NZ_JAINVZ010000008.1"/>
</dbReference>
<proteinExistence type="predicted"/>
<name>A0ABS7QSD2_9ACTN</name>
<evidence type="ECO:0000313" key="2">
    <source>
        <dbReference type="EMBL" id="MBY8886103.1"/>
    </source>
</evidence>
<dbReference type="Proteomes" id="UP001198565">
    <property type="component" value="Unassembled WGS sequence"/>
</dbReference>
<evidence type="ECO:0000313" key="3">
    <source>
        <dbReference type="Proteomes" id="UP001198565"/>
    </source>
</evidence>
<accession>A0ABS7QSD2</accession>